<dbReference type="AlphaFoldDB" id="A0A239DXT6"/>
<feature type="region of interest" description="Disordered" evidence="1">
    <location>
        <begin position="36"/>
        <end position="68"/>
    </location>
</feature>
<dbReference type="GO" id="GO:0016787">
    <property type="term" value="F:hydrolase activity"/>
    <property type="evidence" value="ECO:0007669"/>
    <property type="project" value="UniProtKB-KW"/>
</dbReference>
<dbReference type="OrthoDB" id="4425249at2"/>
<name>A0A239DXT6_9ACTN</name>
<dbReference type="InterPro" id="IPR042001">
    <property type="entry name" value="Sortase_F"/>
</dbReference>
<dbReference type="Proteomes" id="UP000198373">
    <property type="component" value="Unassembled WGS sequence"/>
</dbReference>
<keyword evidence="3" id="KW-1185">Reference proteome</keyword>
<feature type="compositionally biased region" description="Low complexity" evidence="1">
    <location>
        <begin position="45"/>
        <end position="63"/>
    </location>
</feature>
<organism evidence="2 3">
    <name type="scientific">Geodermatophilus pulveris</name>
    <dbReference type="NCBI Taxonomy" id="1564159"/>
    <lineage>
        <taxon>Bacteria</taxon>
        <taxon>Bacillati</taxon>
        <taxon>Actinomycetota</taxon>
        <taxon>Actinomycetes</taxon>
        <taxon>Geodermatophilales</taxon>
        <taxon>Geodermatophilaceae</taxon>
        <taxon>Geodermatophilus</taxon>
    </lineage>
</organism>
<evidence type="ECO:0000256" key="1">
    <source>
        <dbReference type="SAM" id="MobiDB-lite"/>
    </source>
</evidence>
<dbReference type="EMBL" id="FZOO01000003">
    <property type="protein sequence ID" value="SNS37276.1"/>
    <property type="molecule type" value="Genomic_DNA"/>
</dbReference>
<dbReference type="RefSeq" id="WP_089305174.1">
    <property type="nucleotide sequence ID" value="NZ_FZOO01000003.1"/>
</dbReference>
<protein>
    <submittedName>
        <fullName evidence="2">Sortase family protein</fullName>
    </submittedName>
</protein>
<evidence type="ECO:0000313" key="3">
    <source>
        <dbReference type="Proteomes" id="UP000198373"/>
    </source>
</evidence>
<dbReference type="SUPFAM" id="SSF63817">
    <property type="entry name" value="Sortase"/>
    <property type="match status" value="1"/>
</dbReference>
<gene>
    <name evidence="2" type="ORF">SAMN06893096_103426</name>
</gene>
<dbReference type="Gene3D" id="2.40.260.10">
    <property type="entry name" value="Sortase"/>
    <property type="match status" value="1"/>
</dbReference>
<dbReference type="InterPro" id="IPR023365">
    <property type="entry name" value="Sortase_dom-sf"/>
</dbReference>
<reference evidence="3" key="1">
    <citation type="submission" date="2017-06" db="EMBL/GenBank/DDBJ databases">
        <authorList>
            <person name="Varghese N."/>
            <person name="Submissions S."/>
        </authorList>
    </citation>
    <scope>NUCLEOTIDE SEQUENCE [LARGE SCALE GENOMIC DNA]</scope>
    <source>
        <strain evidence="3">DSM 46839</strain>
    </source>
</reference>
<accession>A0A239DXT6</accession>
<sequence>MRRLTGASPLAGAVTGVAAVGLAGAALLAIGLSGGEQPAAATGSPDPVAAVTAAPPPAEEAQPTLPPEGVALPTPSSDVHVLIPALDLDLPLLPHEPRNGAINPPTLTAAYWLDPYGDPVGTAAQADNTLYLAAHSTGTGEYGFDPLMEADGGGSTLAAGDVIEVSTPEGTVDYTVERTERYAKGELAGATEVWEKAPGRLVLITCFQRGGGRASTENLVVFAEA</sequence>
<proteinExistence type="predicted"/>
<evidence type="ECO:0000313" key="2">
    <source>
        <dbReference type="EMBL" id="SNS37276.1"/>
    </source>
</evidence>
<dbReference type="CDD" id="cd05829">
    <property type="entry name" value="Sortase_F"/>
    <property type="match status" value="1"/>
</dbReference>